<dbReference type="GO" id="GO:0005737">
    <property type="term" value="C:cytoplasm"/>
    <property type="evidence" value="ECO:0007669"/>
    <property type="project" value="UniProtKB-SubCell"/>
</dbReference>
<dbReference type="GO" id="GO:0046872">
    <property type="term" value="F:metal ion binding"/>
    <property type="evidence" value="ECO:0007669"/>
    <property type="project" value="UniProtKB-UniRule"/>
</dbReference>
<keyword evidence="3" id="KW-0408">Iron</keyword>
<keyword evidence="3" id="KW-0143">Chaperone</keyword>
<dbReference type="InterPro" id="IPR004559">
    <property type="entry name" value="HemW-like"/>
</dbReference>
<feature type="domain" description="Radical SAM core" evidence="4">
    <location>
        <begin position="2"/>
        <end position="228"/>
    </location>
</feature>
<dbReference type="NCBIfam" id="TIGR00539">
    <property type="entry name" value="hemN_rel"/>
    <property type="match status" value="1"/>
</dbReference>
<evidence type="ECO:0000256" key="1">
    <source>
        <dbReference type="ARBA" id="ARBA00006100"/>
    </source>
</evidence>
<dbReference type="Gene3D" id="3.80.30.20">
    <property type="entry name" value="tm_1862 like domain"/>
    <property type="match status" value="1"/>
</dbReference>
<keyword evidence="3" id="KW-0349">Heme</keyword>
<dbReference type="CDD" id="cd01335">
    <property type="entry name" value="Radical_SAM"/>
    <property type="match status" value="1"/>
</dbReference>
<keyword evidence="3" id="KW-0949">S-adenosyl-L-methionine</keyword>
<dbReference type="Proteomes" id="UP000886893">
    <property type="component" value="Unassembled WGS sequence"/>
</dbReference>
<dbReference type="PANTHER" id="PTHR13932:SF5">
    <property type="entry name" value="RADICAL S-ADENOSYL METHIONINE DOMAIN-CONTAINING PROTEIN 1, MITOCHONDRIAL"/>
    <property type="match status" value="1"/>
</dbReference>
<organism evidence="5 6">
    <name type="scientific">Candidatus Caccosoma faecigallinarum</name>
    <dbReference type="NCBI Taxonomy" id="2840720"/>
    <lineage>
        <taxon>Bacteria</taxon>
        <taxon>Bacillati</taxon>
        <taxon>Bacillota</taxon>
        <taxon>Bacillota incertae sedis</taxon>
        <taxon>Candidatus Caccosoma</taxon>
    </lineage>
</organism>
<protein>
    <recommendedName>
        <fullName evidence="2 3">Heme chaperone HemW</fullName>
    </recommendedName>
</protein>
<comment type="similarity">
    <text evidence="1">Belongs to the anaerobic coproporphyrinogen-III oxidase family. HemW subfamily.</text>
</comment>
<evidence type="ECO:0000259" key="4">
    <source>
        <dbReference type="PROSITE" id="PS51918"/>
    </source>
</evidence>
<reference evidence="5" key="2">
    <citation type="journal article" date="2021" name="PeerJ">
        <title>Extensive microbial diversity within the chicken gut microbiome revealed by metagenomics and culture.</title>
        <authorList>
            <person name="Gilroy R."/>
            <person name="Ravi A."/>
            <person name="Getino M."/>
            <person name="Pursley I."/>
            <person name="Horton D.L."/>
            <person name="Alikhan N.F."/>
            <person name="Baker D."/>
            <person name="Gharbi K."/>
            <person name="Hall N."/>
            <person name="Watson M."/>
            <person name="Adriaenssens E.M."/>
            <person name="Foster-Nyarko E."/>
            <person name="Jarju S."/>
            <person name="Secka A."/>
            <person name="Antonio M."/>
            <person name="Oren A."/>
            <person name="Chaudhuri R.R."/>
            <person name="La Ragione R."/>
            <person name="Hildebrand F."/>
            <person name="Pallen M.J."/>
        </authorList>
    </citation>
    <scope>NUCLEOTIDE SEQUENCE</scope>
    <source>
        <strain evidence="5">14508</strain>
    </source>
</reference>
<dbReference type="AlphaFoldDB" id="A0A9D1K9P6"/>
<dbReference type="EMBL" id="DVKI01000041">
    <property type="protein sequence ID" value="HIT17004.1"/>
    <property type="molecule type" value="Genomic_DNA"/>
</dbReference>
<dbReference type="SUPFAM" id="SSF102114">
    <property type="entry name" value="Radical SAM enzymes"/>
    <property type="match status" value="1"/>
</dbReference>
<dbReference type="SFLD" id="SFLDS00029">
    <property type="entry name" value="Radical_SAM"/>
    <property type="match status" value="1"/>
</dbReference>
<keyword evidence="3" id="KW-0479">Metal-binding</keyword>
<dbReference type="SMART" id="SM00729">
    <property type="entry name" value="Elp3"/>
    <property type="match status" value="1"/>
</dbReference>
<proteinExistence type="inferred from homology"/>
<dbReference type="InterPro" id="IPR058240">
    <property type="entry name" value="rSAM_sf"/>
</dbReference>
<dbReference type="InterPro" id="IPR034505">
    <property type="entry name" value="Coproporphyrinogen-III_oxidase"/>
</dbReference>
<keyword evidence="3" id="KW-0411">Iron-sulfur</keyword>
<sequence>MKMTSNASSLYVHIPFCRQICSYCDFAKVIYQDVFISDYFQSLFFELESFQSKKYKTIYIGGGTPSCLPLPILENLLIKLTKLLYKNNYEFSIECNVEDITTDLLTLLKKYGINRISIGVQTFQKKWIQLCGRKHTLNQAMQNIQLASTYFENINIDMIYALPYQTLTDLKNDLSILLSLPIQHISYYSLIIEKNTIFYRKFEDIDDALQAKMYRLIYQQLKKSGFYRYEISNFAKK</sequence>
<dbReference type="InterPro" id="IPR007197">
    <property type="entry name" value="rSAM"/>
</dbReference>
<dbReference type="InterPro" id="IPR023404">
    <property type="entry name" value="rSAM_horseshoe"/>
</dbReference>
<keyword evidence="3" id="KW-0004">4Fe-4S</keyword>
<dbReference type="GO" id="GO:0006779">
    <property type="term" value="P:porphyrin-containing compound biosynthetic process"/>
    <property type="evidence" value="ECO:0007669"/>
    <property type="project" value="InterPro"/>
</dbReference>
<dbReference type="SFLD" id="SFLDG01082">
    <property type="entry name" value="B12-binding_domain_containing"/>
    <property type="match status" value="1"/>
</dbReference>
<evidence type="ECO:0000256" key="2">
    <source>
        <dbReference type="ARBA" id="ARBA00017228"/>
    </source>
</evidence>
<gene>
    <name evidence="5" type="primary">hemW</name>
    <name evidence="5" type="ORF">IAD04_01315</name>
</gene>
<dbReference type="InterPro" id="IPR006638">
    <property type="entry name" value="Elp3/MiaA/NifB-like_rSAM"/>
</dbReference>
<comment type="function">
    <text evidence="3">Probably acts as a heme chaperone, transferring heme to an unknown acceptor. Binds one molecule of heme per monomer, possibly covalently. Binds 1 [4Fe-4S] cluster. The cluster is coordinated with 3 cysteines and an exchangeable S-adenosyl-L-methionine.</text>
</comment>
<evidence type="ECO:0000313" key="5">
    <source>
        <dbReference type="EMBL" id="HIT17004.1"/>
    </source>
</evidence>
<dbReference type="Pfam" id="PF04055">
    <property type="entry name" value="Radical_SAM"/>
    <property type="match status" value="1"/>
</dbReference>
<reference evidence="5" key="1">
    <citation type="submission" date="2020-10" db="EMBL/GenBank/DDBJ databases">
        <authorList>
            <person name="Gilroy R."/>
        </authorList>
    </citation>
    <scope>NUCLEOTIDE SEQUENCE</scope>
    <source>
        <strain evidence="5">14508</strain>
    </source>
</reference>
<dbReference type="GO" id="GO:0004109">
    <property type="term" value="F:coproporphyrinogen oxidase activity"/>
    <property type="evidence" value="ECO:0007669"/>
    <property type="project" value="InterPro"/>
</dbReference>
<evidence type="ECO:0000313" key="6">
    <source>
        <dbReference type="Proteomes" id="UP000886893"/>
    </source>
</evidence>
<keyword evidence="3" id="KW-0963">Cytoplasm</keyword>
<dbReference type="GO" id="GO:0051539">
    <property type="term" value="F:4 iron, 4 sulfur cluster binding"/>
    <property type="evidence" value="ECO:0007669"/>
    <property type="project" value="UniProtKB-UniRule"/>
</dbReference>
<dbReference type="SFLD" id="SFLDG01065">
    <property type="entry name" value="anaerobic_coproporphyrinogen-I"/>
    <property type="match status" value="1"/>
</dbReference>
<dbReference type="PANTHER" id="PTHR13932">
    <property type="entry name" value="COPROPORPHYRINIGEN III OXIDASE"/>
    <property type="match status" value="1"/>
</dbReference>
<comment type="caution">
    <text evidence="5">The sequence shown here is derived from an EMBL/GenBank/DDBJ whole genome shotgun (WGS) entry which is preliminary data.</text>
</comment>
<dbReference type="PROSITE" id="PS51918">
    <property type="entry name" value="RADICAL_SAM"/>
    <property type="match status" value="1"/>
</dbReference>
<evidence type="ECO:0000256" key="3">
    <source>
        <dbReference type="RuleBase" id="RU364116"/>
    </source>
</evidence>
<name>A0A9D1K9P6_9FIRM</name>
<accession>A0A9D1K9P6</accession>
<comment type="subcellular location">
    <subcellularLocation>
        <location evidence="3">Cytoplasm</location>
    </subcellularLocation>
</comment>